<dbReference type="Proteomes" id="UP001324287">
    <property type="component" value="Chromosome"/>
</dbReference>
<dbReference type="SUPFAM" id="SSF53720">
    <property type="entry name" value="ALDH-like"/>
    <property type="match status" value="1"/>
</dbReference>
<organism evidence="4 5">
    <name type="scientific">Blastococcus brunescens</name>
    <dbReference type="NCBI Taxonomy" id="1564165"/>
    <lineage>
        <taxon>Bacteria</taxon>
        <taxon>Bacillati</taxon>
        <taxon>Actinomycetota</taxon>
        <taxon>Actinomycetes</taxon>
        <taxon>Geodermatophilales</taxon>
        <taxon>Geodermatophilaceae</taxon>
        <taxon>Blastococcus</taxon>
    </lineage>
</organism>
<sequence length="83" mass="8927">MAIANGVEYGLTANVWTNDVTRAITVARQLDVGYVWINGWPRLFPGVPYGGVKNSGVGLEDGLEELESYTTSKAINVILGRTA</sequence>
<evidence type="ECO:0000256" key="2">
    <source>
        <dbReference type="ARBA" id="ARBA00023002"/>
    </source>
</evidence>
<feature type="domain" description="Aldehyde dehydrogenase" evidence="3">
    <location>
        <begin position="2"/>
        <end position="75"/>
    </location>
</feature>
<comment type="similarity">
    <text evidence="1">Belongs to the aldehyde dehydrogenase family.</text>
</comment>
<dbReference type="PANTHER" id="PTHR42804">
    <property type="entry name" value="ALDEHYDE DEHYDROGENASE"/>
    <property type="match status" value="1"/>
</dbReference>
<evidence type="ECO:0000256" key="1">
    <source>
        <dbReference type="ARBA" id="ARBA00009986"/>
    </source>
</evidence>
<evidence type="ECO:0000259" key="3">
    <source>
        <dbReference type="Pfam" id="PF00171"/>
    </source>
</evidence>
<reference evidence="4 5" key="1">
    <citation type="submission" date="2023-12" db="EMBL/GenBank/DDBJ databases">
        <title>Blastococcus brunescens sp. nov., an actonobacterium isolated from sandstone collected in sahara desert.</title>
        <authorList>
            <person name="Gtari M."/>
            <person name="Ghodhbane F."/>
        </authorList>
    </citation>
    <scope>NUCLEOTIDE SEQUENCE [LARGE SCALE GENOMIC DNA]</scope>
    <source>
        <strain evidence="4 5">BMG 8361</strain>
    </source>
</reference>
<keyword evidence="2" id="KW-0560">Oxidoreductase</keyword>
<dbReference type="Gene3D" id="3.40.605.10">
    <property type="entry name" value="Aldehyde Dehydrogenase, Chain A, domain 1"/>
    <property type="match status" value="1"/>
</dbReference>
<evidence type="ECO:0000313" key="4">
    <source>
        <dbReference type="EMBL" id="WRL63569.1"/>
    </source>
</evidence>
<protein>
    <submittedName>
        <fullName evidence="4">Aldehyde dehydrogenase family protein</fullName>
    </submittedName>
</protein>
<dbReference type="InterPro" id="IPR016161">
    <property type="entry name" value="Ald_DH/histidinol_DH"/>
</dbReference>
<name>A0ABZ1AYM2_9ACTN</name>
<accession>A0ABZ1AYM2</accession>
<proteinExistence type="inferred from homology"/>
<dbReference type="EMBL" id="CP141261">
    <property type="protein sequence ID" value="WRL63569.1"/>
    <property type="molecule type" value="Genomic_DNA"/>
</dbReference>
<dbReference type="InterPro" id="IPR015590">
    <property type="entry name" value="Aldehyde_DH_dom"/>
</dbReference>
<dbReference type="Gene3D" id="3.40.309.10">
    <property type="entry name" value="Aldehyde Dehydrogenase, Chain A, domain 2"/>
    <property type="match status" value="1"/>
</dbReference>
<dbReference type="InterPro" id="IPR016162">
    <property type="entry name" value="Ald_DH_N"/>
</dbReference>
<evidence type="ECO:0000313" key="5">
    <source>
        <dbReference type="Proteomes" id="UP001324287"/>
    </source>
</evidence>
<gene>
    <name evidence="4" type="ORF">U6N30_28450</name>
</gene>
<dbReference type="PANTHER" id="PTHR42804:SF1">
    <property type="entry name" value="ALDEHYDE DEHYDROGENASE-RELATED"/>
    <property type="match status" value="1"/>
</dbReference>
<dbReference type="InterPro" id="IPR016163">
    <property type="entry name" value="Ald_DH_C"/>
</dbReference>
<keyword evidence="5" id="KW-1185">Reference proteome</keyword>
<dbReference type="Pfam" id="PF00171">
    <property type="entry name" value="Aldedh"/>
    <property type="match status" value="1"/>
</dbReference>